<dbReference type="GO" id="GO:0004222">
    <property type="term" value="F:metalloendopeptidase activity"/>
    <property type="evidence" value="ECO:0007669"/>
    <property type="project" value="UniProtKB-EC"/>
</dbReference>
<dbReference type="InterPro" id="IPR002169">
    <property type="entry name" value="Peptidase_M9A/M9B"/>
</dbReference>
<evidence type="ECO:0000256" key="7">
    <source>
        <dbReference type="ARBA" id="ARBA00022801"/>
    </source>
</evidence>
<comment type="subcellular location">
    <subcellularLocation>
        <location evidence="2">Secreted</location>
    </subcellularLocation>
</comment>
<dbReference type="Gene3D" id="1.10.390.20">
    <property type="match status" value="1"/>
</dbReference>
<evidence type="ECO:0000313" key="11">
    <source>
        <dbReference type="Proteomes" id="UP001595453"/>
    </source>
</evidence>
<keyword evidence="9" id="KW-0482">Metalloprotease</keyword>
<dbReference type="Proteomes" id="UP001595453">
    <property type="component" value="Unassembled WGS sequence"/>
</dbReference>
<dbReference type="PANTHER" id="PTHR13062">
    <property type="entry name" value="COLLAGENASE"/>
    <property type="match status" value="1"/>
</dbReference>
<name>A0ABV7CM30_9GAMM</name>
<evidence type="ECO:0000256" key="1">
    <source>
        <dbReference type="ARBA" id="ARBA00001947"/>
    </source>
</evidence>
<dbReference type="Pfam" id="PF22352">
    <property type="entry name" value="K319L-like_PKD"/>
    <property type="match status" value="1"/>
</dbReference>
<dbReference type="PRINTS" id="PR00931">
    <property type="entry name" value="MICOLLPTASE"/>
</dbReference>
<dbReference type="PANTHER" id="PTHR13062:SF9">
    <property type="entry name" value="MICROBIAL COLLAGENASE"/>
    <property type="match status" value="1"/>
</dbReference>
<organism evidence="10 11">
    <name type="scientific">Pseudoalteromonas fenneropenaei</name>
    <dbReference type="NCBI Taxonomy" id="1737459"/>
    <lineage>
        <taxon>Bacteria</taxon>
        <taxon>Pseudomonadati</taxon>
        <taxon>Pseudomonadota</taxon>
        <taxon>Gammaproteobacteria</taxon>
        <taxon>Alteromonadales</taxon>
        <taxon>Pseudoalteromonadaceae</taxon>
        <taxon>Pseudoalteromonas</taxon>
    </lineage>
</organism>
<reference evidence="11" key="1">
    <citation type="journal article" date="2019" name="Int. J. Syst. Evol. Microbiol.">
        <title>The Global Catalogue of Microorganisms (GCM) 10K type strain sequencing project: providing services to taxonomists for standard genome sequencing and annotation.</title>
        <authorList>
            <consortium name="The Broad Institute Genomics Platform"/>
            <consortium name="The Broad Institute Genome Sequencing Center for Infectious Disease"/>
            <person name="Wu L."/>
            <person name="Ma J."/>
        </authorList>
    </citation>
    <scope>NUCLEOTIDE SEQUENCE [LARGE SCALE GENOMIC DNA]</scope>
    <source>
        <strain evidence="11">KCTC 42730</strain>
    </source>
</reference>
<evidence type="ECO:0000256" key="9">
    <source>
        <dbReference type="ARBA" id="ARBA00023049"/>
    </source>
</evidence>
<evidence type="ECO:0000256" key="4">
    <source>
        <dbReference type="ARBA" id="ARBA00022670"/>
    </source>
</evidence>
<dbReference type="InterPro" id="IPR013783">
    <property type="entry name" value="Ig-like_fold"/>
</dbReference>
<protein>
    <submittedName>
        <fullName evidence="10">Collagenase</fullName>
        <ecNumber evidence="10">3.4.24.3</ecNumber>
    </submittedName>
</protein>
<keyword evidence="5" id="KW-0479">Metal-binding</keyword>
<dbReference type="RefSeq" id="WP_377125331.1">
    <property type="nucleotide sequence ID" value="NZ_JBHRSD010000023.1"/>
</dbReference>
<keyword evidence="8" id="KW-0862">Zinc</keyword>
<gene>
    <name evidence="10" type="ORF">ACFOEE_13745</name>
</gene>
<evidence type="ECO:0000313" key="10">
    <source>
        <dbReference type="EMBL" id="MFC3033586.1"/>
    </source>
</evidence>
<dbReference type="EMBL" id="JBHRSD010000023">
    <property type="protein sequence ID" value="MFC3033586.1"/>
    <property type="molecule type" value="Genomic_DNA"/>
</dbReference>
<comment type="caution">
    <text evidence="10">The sequence shown here is derived from an EMBL/GenBank/DDBJ whole genome shotgun (WGS) entry which is preliminary data.</text>
</comment>
<dbReference type="Gene3D" id="2.60.40.10">
    <property type="entry name" value="Immunoglobulins"/>
    <property type="match status" value="1"/>
</dbReference>
<evidence type="ECO:0000256" key="5">
    <source>
        <dbReference type="ARBA" id="ARBA00022723"/>
    </source>
</evidence>
<evidence type="ECO:0000256" key="3">
    <source>
        <dbReference type="ARBA" id="ARBA00022525"/>
    </source>
</evidence>
<evidence type="ECO:0000256" key="8">
    <source>
        <dbReference type="ARBA" id="ARBA00022833"/>
    </source>
</evidence>
<evidence type="ECO:0000256" key="2">
    <source>
        <dbReference type="ARBA" id="ARBA00004613"/>
    </source>
</evidence>
<keyword evidence="7 10" id="KW-0378">Hydrolase</keyword>
<dbReference type="Gene3D" id="3.40.30.160">
    <property type="entry name" value="Collagenase ColT, N-terminal domain"/>
    <property type="match status" value="1"/>
</dbReference>
<dbReference type="EC" id="3.4.24.3" evidence="10"/>
<evidence type="ECO:0000256" key="6">
    <source>
        <dbReference type="ARBA" id="ARBA00022729"/>
    </source>
</evidence>
<accession>A0ABV7CM30</accession>
<dbReference type="Pfam" id="PF01752">
    <property type="entry name" value="Peptidase_M9"/>
    <property type="match status" value="1"/>
</dbReference>
<proteinExistence type="predicted"/>
<sequence>MYGFTSVMEFLRAAPYVAHVYGVDYGWVNESESYLDADVKAKAAELVKAYAGNQYFTDMTRVANISAQNATATFVNNLTIFHETLDVQEKFFSGYPYAGTAPANLRPTVESTAGMYLKSATYAATRYAKDDFDTRLGANADKWGAILAKVYFAEVTDPDGYFNPKTQALVGMQDFFRFESLYASGVKMFDGVLAKDSYMSDAWLVAIGWANFREICDQFTAKVCRADVTADMKTAMFPNTYTFDDGKFVVKTSLPIEDIQPLYHGAKIVEAQYKRVAQNMDALADDKNDVLTAYIYGTPTQYAHAQPFLFGLSADNGGMYMEQDGVFYSYQRTEQQSVFTLEELFRHEYVHYLQGRYTVPGIFGDNGALFTNEQLTWWIEGVAEALAGSTQKDGVKVRRAMVEELGAYGEQSIDKFTSAKYQDGFAFYYSSALFINYLLDNDRETLNKMFAAIQANDNDAYMAVIEDIRTDGALQANFSEYVATQQGSTDSLSDQKHTNWIADGALSTDNAQDVEATLVALTGLSDAKCDVVFNTLNKRVGCVGVIPATDATELSVKLDDAIVAANTDSMNVWKGMVATHGKLVDGEAAYYVEVPVATEIVQAPNNAPTVSAGSDVQADEGTSVTLQASGNDVDGDTITYQWTQTGGTAVNFGAGNTAQISFTAPSVDADTTLTFQVTVSDGDLTATDTVVVTVKNQVTNGGNNGGSSSADGGSSGGSFGFISSFLLMCAALIRRKRV</sequence>
<keyword evidence="6" id="KW-0732">Signal</keyword>
<comment type="cofactor">
    <cofactor evidence="1">
        <name>Zn(2+)</name>
        <dbReference type="ChEBI" id="CHEBI:29105"/>
    </cofactor>
</comment>
<keyword evidence="4" id="KW-0645">Protease</keyword>
<keyword evidence="3" id="KW-0964">Secreted</keyword>
<keyword evidence="11" id="KW-1185">Reference proteome</keyword>